<evidence type="ECO:0000256" key="13">
    <source>
        <dbReference type="SAM" id="Phobius"/>
    </source>
</evidence>
<keyword evidence="8 13" id="KW-1133">Transmembrane helix</keyword>
<evidence type="ECO:0000256" key="2">
    <source>
        <dbReference type="ARBA" id="ARBA00004625"/>
    </source>
</evidence>
<feature type="transmembrane region" description="Helical" evidence="13">
    <location>
        <begin position="12"/>
        <end position="30"/>
    </location>
</feature>
<protein>
    <recommendedName>
        <fullName evidence="4">Movement protein TGB2</fullName>
    </recommendedName>
    <alternativeName>
        <fullName evidence="12">Triple gene block 2 protein</fullName>
    </alternativeName>
</protein>
<evidence type="ECO:0000256" key="10">
    <source>
        <dbReference type="ARBA" id="ARBA00023136"/>
    </source>
</evidence>
<dbReference type="GO" id="GO:0044167">
    <property type="term" value="C:host cell endoplasmic reticulum membrane"/>
    <property type="evidence" value="ECO:0007669"/>
    <property type="project" value="UniProtKB-SubCell"/>
</dbReference>
<evidence type="ECO:0000256" key="4">
    <source>
        <dbReference type="ARBA" id="ARBA00013304"/>
    </source>
</evidence>
<accession>A0A482CGM4</accession>
<keyword evidence="6 13" id="KW-0812">Transmembrane</keyword>
<dbReference type="InterPro" id="IPR001896">
    <property type="entry name" value="Plant_vir_prot"/>
</dbReference>
<keyword evidence="11" id="KW-1038">Host endoplasmic reticulum</keyword>
<dbReference type="GO" id="GO:0046740">
    <property type="term" value="P:transport of virus in host, cell to cell"/>
    <property type="evidence" value="ECO:0007669"/>
    <property type="project" value="UniProtKB-KW"/>
</dbReference>
<proteinExistence type="inferred from homology"/>
<keyword evidence="9" id="KW-0916">Viral movement protein</keyword>
<comment type="function">
    <text evidence="1">Plays a role in viral cell-to-cell propagation, by facilitating genome transport to neighboring plant cells through plasmosdesmata,.</text>
</comment>
<evidence type="ECO:0000256" key="12">
    <source>
        <dbReference type="ARBA" id="ARBA00032240"/>
    </source>
</evidence>
<name>A0A482CGM4_9VIRU</name>
<dbReference type="Pfam" id="PF01307">
    <property type="entry name" value="Plant_vir_prot"/>
    <property type="match status" value="1"/>
</dbReference>
<dbReference type="EMBL" id="MH558035">
    <property type="protein sequence ID" value="QBL75478.1"/>
    <property type="molecule type" value="Genomic_RNA"/>
</dbReference>
<evidence type="ECO:0000256" key="9">
    <source>
        <dbReference type="ARBA" id="ARBA00023031"/>
    </source>
</evidence>
<reference evidence="14" key="1">
    <citation type="journal article" date="2019" name="Plant Prot. Sci.">
        <title>High-throughput sequencing of Potato virus M from tomato in Slovakia reveals a divergent variant of the virus.</title>
        <authorList>
            <person name="Glasa M."/>
            <person name="Soltys K."/>
            <person name="Predajna L."/>
            <person name="Sihelska N."/>
            <person name="Budis J."/>
            <person name="Mrkvova M."/>
            <person name="Kraic J."/>
            <person name="Mihalik D."/>
            <person name="Ruiz-Garcia A.B."/>
        </authorList>
    </citation>
    <scope>NUCLEOTIDE SEQUENCE</scope>
    <source>
        <strain evidence="14">T20</strain>
    </source>
</reference>
<comment type="subcellular location">
    <subcellularLocation>
        <location evidence="2">Host endoplasmic reticulum membrane</location>
    </subcellularLocation>
</comment>
<organism evidence="14">
    <name type="scientific">Potato virus M</name>
    <dbReference type="NCBI Taxonomy" id="12167"/>
    <lineage>
        <taxon>Viruses</taxon>
        <taxon>Riboviria</taxon>
        <taxon>Orthornavirae</taxon>
        <taxon>Kitrinoviricota</taxon>
        <taxon>Alsuviricetes</taxon>
        <taxon>Tymovirales</taxon>
        <taxon>Betaflexiviridae</taxon>
        <taxon>Quinvirinae</taxon>
        <taxon>Carlavirus</taxon>
        <taxon>Carlavirus misolani</taxon>
    </lineage>
</organism>
<keyword evidence="5" id="KW-0813">Transport</keyword>
<keyword evidence="7" id="KW-1043">Host membrane</keyword>
<evidence type="ECO:0000256" key="11">
    <source>
        <dbReference type="ARBA" id="ARBA00023184"/>
    </source>
</evidence>
<evidence type="ECO:0000256" key="8">
    <source>
        <dbReference type="ARBA" id="ARBA00022989"/>
    </source>
</evidence>
<evidence type="ECO:0000256" key="5">
    <source>
        <dbReference type="ARBA" id="ARBA00022448"/>
    </source>
</evidence>
<evidence type="ECO:0000313" key="14">
    <source>
        <dbReference type="EMBL" id="QBL75478.1"/>
    </source>
</evidence>
<feature type="transmembrane region" description="Helical" evidence="13">
    <location>
        <begin position="75"/>
        <end position="92"/>
    </location>
</feature>
<evidence type="ECO:0000256" key="3">
    <source>
        <dbReference type="ARBA" id="ARBA00010321"/>
    </source>
</evidence>
<evidence type="ECO:0000256" key="1">
    <source>
        <dbReference type="ARBA" id="ARBA00002252"/>
    </source>
</evidence>
<evidence type="ECO:0000256" key="6">
    <source>
        <dbReference type="ARBA" id="ARBA00022692"/>
    </source>
</evidence>
<keyword evidence="10 13" id="KW-0472">Membrane</keyword>
<comment type="similarity">
    <text evidence="3">Belongs to the Tymovirales TGBp2 protein family.</text>
</comment>
<sequence length="109" mass="11898">MPLTPPPDFTKVYLSAACGAALAIAIWLLTKNTLPAVGDRDHNLPHGGWYRDGTKAVFYNKPCKLNSIESRSTSLFGQPWALVILLIALIWASSRFGKQNCRTCGGAHQ</sequence>
<evidence type="ECO:0000256" key="7">
    <source>
        <dbReference type="ARBA" id="ARBA00022870"/>
    </source>
</evidence>